<feature type="transmembrane region" description="Helical" evidence="1">
    <location>
        <begin position="201"/>
        <end position="221"/>
    </location>
</feature>
<feature type="transmembrane region" description="Helical" evidence="1">
    <location>
        <begin position="135"/>
        <end position="159"/>
    </location>
</feature>
<dbReference type="eggNOG" id="ENOG502Z7MC">
    <property type="taxonomic scope" value="Bacteria"/>
</dbReference>
<protein>
    <submittedName>
        <fullName evidence="2">Membrane protein, putative</fullName>
    </submittedName>
</protein>
<comment type="caution">
    <text evidence="2">The sequence shown here is derived from an EMBL/GenBank/DDBJ whole genome shotgun (WGS) entry which is preliminary data.</text>
</comment>
<keyword evidence="1" id="KW-1133">Transmembrane helix</keyword>
<dbReference type="HOGENOM" id="CLU_1004316_0_0_5"/>
<feature type="transmembrane region" description="Helical" evidence="1">
    <location>
        <begin position="36"/>
        <end position="53"/>
    </location>
</feature>
<evidence type="ECO:0000313" key="3">
    <source>
        <dbReference type="Proteomes" id="UP000004318"/>
    </source>
</evidence>
<name>A3TYJ9_PSEBH</name>
<reference evidence="2 3" key="1">
    <citation type="journal article" date="2010" name="J. Bacteriol.">
        <title>Genome sequences of Oceanicola granulosus HTCC2516(T) and Oceanicola batsensis HTCC2597(TDelta).</title>
        <authorList>
            <person name="Thrash J.C."/>
            <person name="Cho J.C."/>
            <person name="Vergin K.L."/>
            <person name="Giovannoni S.J."/>
        </authorList>
    </citation>
    <scope>NUCLEOTIDE SEQUENCE [LARGE SCALE GENOMIC DNA]</scope>
    <source>
        <strain evidence="3">ATCC BAA-863 / DSM 15984 / KCTC 12145 / HTCC2597</strain>
    </source>
</reference>
<feature type="transmembrane region" description="Helical" evidence="1">
    <location>
        <begin position="233"/>
        <end position="256"/>
    </location>
</feature>
<accession>A3TYJ9</accession>
<proteinExistence type="predicted"/>
<sequence length="280" mass="30304">MIVRLTGAFLRALLIALAIATPSLLLPEVGADVAQVTVLVALVAGAFTFVEYFSQFPSILEFRFAPPVNRLRYFTMFSMVLLLTVYFSGAALETPIASLLMTLAELMARAIDFPFSPVRLVLLALPSDTAAATVAMVRAAAGIAYVVALLGVVGFGLLVRIYGWPVRYGAFNVWINLPLFDPTGGGDVVARLKRDSVVNMALGFLLPFLLPAFVKLAGVLVDLSAIGNPHTLIWVMTAWAFLPANLIIRGIALHRVADIIEEKRRRTYAEARSDDGLQAV</sequence>
<evidence type="ECO:0000313" key="2">
    <source>
        <dbReference type="EMBL" id="EAQ03233.1"/>
    </source>
</evidence>
<keyword evidence="1" id="KW-0812">Transmembrane</keyword>
<dbReference type="Proteomes" id="UP000004318">
    <property type="component" value="Unassembled WGS sequence"/>
</dbReference>
<keyword evidence="1" id="KW-0472">Membrane</keyword>
<dbReference type="STRING" id="252305.OB2597_13853"/>
<dbReference type="RefSeq" id="WP_009806986.1">
    <property type="nucleotide sequence ID" value="NZ_CH724131.1"/>
</dbReference>
<dbReference type="EMBL" id="AAMO01000005">
    <property type="protein sequence ID" value="EAQ03233.1"/>
    <property type="molecule type" value="Genomic_DNA"/>
</dbReference>
<organism evidence="2 3">
    <name type="scientific">Pseudooceanicola batsensis (strain ATCC BAA-863 / DSM 15984 / KCTC 12145 / HTCC2597)</name>
    <name type="common">Oceanicola batsensis</name>
    <dbReference type="NCBI Taxonomy" id="252305"/>
    <lineage>
        <taxon>Bacteria</taxon>
        <taxon>Pseudomonadati</taxon>
        <taxon>Pseudomonadota</taxon>
        <taxon>Alphaproteobacteria</taxon>
        <taxon>Rhodobacterales</taxon>
        <taxon>Paracoccaceae</taxon>
        <taxon>Pseudooceanicola</taxon>
    </lineage>
</organism>
<evidence type="ECO:0000256" key="1">
    <source>
        <dbReference type="SAM" id="Phobius"/>
    </source>
</evidence>
<gene>
    <name evidence="2" type="ORF">OB2597_13853</name>
</gene>
<keyword evidence="3" id="KW-1185">Reference proteome</keyword>
<dbReference type="AlphaFoldDB" id="A3TYJ9"/>
<feature type="transmembrane region" description="Helical" evidence="1">
    <location>
        <begin position="73"/>
        <end position="92"/>
    </location>
</feature>